<comment type="caution">
    <text evidence="9">The sequence shown here is derived from an EMBL/GenBank/DDBJ whole genome shotgun (WGS) entry which is preliminary data.</text>
</comment>
<dbReference type="OrthoDB" id="7852521at2"/>
<feature type="transmembrane region" description="Helical" evidence="7">
    <location>
        <begin position="108"/>
        <end position="129"/>
    </location>
</feature>
<evidence type="ECO:0000259" key="8">
    <source>
        <dbReference type="PROSITE" id="PS50928"/>
    </source>
</evidence>
<dbReference type="PROSITE" id="PS50928">
    <property type="entry name" value="ABC_TM1"/>
    <property type="match status" value="2"/>
</dbReference>
<feature type="transmembrane region" description="Helical" evidence="7">
    <location>
        <begin position="392"/>
        <end position="418"/>
    </location>
</feature>
<feature type="transmembrane region" description="Helical" evidence="7">
    <location>
        <begin position="300"/>
        <end position="325"/>
    </location>
</feature>
<feature type="transmembrane region" description="Helical" evidence="7">
    <location>
        <begin position="523"/>
        <end position="545"/>
    </location>
</feature>
<feature type="transmembrane region" description="Helical" evidence="7">
    <location>
        <begin position="474"/>
        <end position="496"/>
    </location>
</feature>
<dbReference type="Gene3D" id="1.10.3720.10">
    <property type="entry name" value="MetI-like"/>
    <property type="match status" value="2"/>
</dbReference>
<feature type="transmembrane region" description="Helical" evidence="7">
    <location>
        <begin position="213"/>
        <end position="232"/>
    </location>
</feature>
<dbReference type="GO" id="GO:0055085">
    <property type="term" value="P:transmembrane transport"/>
    <property type="evidence" value="ECO:0007669"/>
    <property type="project" value="InterPro"/>
</dbReference>
<dbReference type="AlphaFoldDB" id="A0A845B9W9"/>
<dbReference type="Proteomes" id="UP000460715">
    <property type="component" value="Unassembled WGS sequence"/>
</dbReference>
<dbReference type="RefSeq" id="WP_160935289.1">
    <property type="nucleotide sequence ID" value="NZ_SNVJ01000002.1"/>
</dbReference>
<comment type="subcellular location">
    <subcellularLocation>
        <location evidence="1">Cell membrane</location>
        <topology evidence="1">Multi-pass membrane protein</topology>
    </subcellularLocation>
</comment>
<evidence type="ECO:0000313" key="10">
    <source>
        <dbReference type="Proteomes" id="UP000460715"/>
    </source>
</evidence>
<proteinExistence type="predicted"/>
<dbReference type="InterPro" id="IPR035906">
    <property type="entry name" value="MetI-like_sf"/>
</dbReference>
<keyword evidence="2" id="KW-0813">Transport</keyword>
<feature type="domain" description="ABC transmembrane type-1" evidence="8">
    <location>
        <begin position="354"/>
        <end position="545"/>
    </location>
</feature>
<feature type="transmembrane region" description="Helical" evidence="7">
    <location>
        <begin position="149"/>
        <end position="171"/>
    </location>
</feature>
<gene>
    <name evidence="9" type="ORF">E0493_02170</name>
</gene>
<organism evidence="9 10">
    <name type="scientific">Teichococcus coralli</name>
    <dbReference type="NCBI Taxonomy" id="2545983"/>
    <lineage>
        <taxon>Bacteria</taxon>
        <taxon>Pseudomonadati</taxon>
        <taxon>Pseudomonadota</taxon>
        <taxon>Alphaproteobacteria</taxon>
        <taxon>Acetobacterales</taxon>
        <taxon>Roseomonadaceae</taxon>
        <taxon>Roseomonas</taxon>
    </lineage>
</organism>
<dbReference type="InterPro" id="IPR000515">
    <property type="entry name" value="MetI-like"/>
</dbReference>
<keyword evidence="3" id="KW-1003">Cell membrane</keyword>
<sequence length="559" mass="58709">MRLPACLPVLLLVAAVLLPVLAGLAGTLLPAFGHLPALGAVGWSLDPWRRLLDEPGLAAALRLTLVSGFGATALALLSVALFCAAFHDRPLFRRAQLWLAPLLATPHLAMGVGFLALAAPSGLLVRLLAPLLGLDRPPDLATVNDPWGLALLLGLALKEAPWLLLVSLAALNQIPAARLMATARLLGQPAPVAWLKVVFPLVYRQIRLPLHAVLAYSLGTVEMALLLGPGSPPPLAVLPVRWFLDRDLGMTFPAAAAATLLLVLTLAAILLWEGAAALAGRAGRRWAASGVAAGARLVRLGGWLLPLLLLLALGSLGAVLLWSVAGPWRFPDLWPRRLDFATWAAHREGLLALAEATLRVALPATALALALSVAALEAVARHGRAAWPWLLGLSYLPLLLPQTAFLLGLQVLLLQLGLDGGLPAVLWAHLVFVLPYVLLVLAAPWEALDPRLARSAAALGAGPLRMLCMVKLPVLLRPLLAAAAVGVAVSVGQYLATLFAGGGRYATLTTEALALASGGDRRVLGVFAALQAGIPLACYALALLLPRWLWRRRAGLRAA</sequence>
<feature type="transmembrane region" description="Helical" evidence="7">
    <location>
        <begin position="63"/>
        <end position="87"/>
    </location>
</feature>
<dbReference type="EMBL" id="SNVJ01000002">
    <property type="protein sequence ID" value="MXP62157.1"/>
    <property type="molecule type" value="Genomic_DNA"/>
</dbReference>
<protein>
    <submittedName>
        <fullName evidence="9">ABC transporter permease subunit</fullName>
    </submittedName>
</protein>
<feature type="domain" description="ABC transmembrane type-1" evidence="8">
    <location>
        <begin position="57"/>
        <end position="272"/>
    </location>
</feature>
<evidence type="ECO:0000256" key="2">
    <source>
        <dbReference type="ARBA" id="ARBA00022448"/>
    </source>
</evidence>
<feature type="transmembrane region" description="Helical" evidence="7">
    <location>
        <begin position="360"/>
        <end position="380"/>
    </location>
</feature>
<dbReference type="SUPFAM" id="SSF161098">
    <property type="entry name" value="MetI-like"/>
    <property type="match status" value="2"/>
</dbReference>
<evidence type="ECO:0000256" key="3">
    <source>
        <dbReference type="ARBA" id="ARBA00022475"/>
    </source>
</evidence>
<evidence type="ECO:0000313" key="9">
    <source>
        <dbReference type="EMBL" id="MXP62157.1"/>
    </source>
</evidence>
<dbReference type="PANTHER" id="PTHR30183:SF6">
    <property type="entry name" value="INNER MEMBRANE ABC TRANSPORTER PERMEASE PROTEIN YNJC"/>
    <property type="match status" value="1"/>
</dbReference>
<keyword evidence="5 7" id="KW-1133">Transmembrane helix</keyword>
<dbReference type="PANTHER" id="PTHR30183">
    <property type="entry name" value="MOLYBDENUM TRANSPORT SYSTEM PERMEASE PROTEIN MODB"/>
    <property type="match status" value="1"/>
</dbReference>
<evidence type="ECO:0000256" key="7">
    <source>
        <dbReference type="SAM" id="Phobius"/>
    </source>
</evidence>
<name>A0A845B9W9_9PROT</name>
<keyword evidence="4 7" id="KW-0812">Transmembrane</keyword>
<evidence type="ECO:0000256" key="4">
    <source>
        <dbReference type="ARBA" id="ARBA00022692"/>
    </source>
</evidence>
<evidence type="ECO:0000256" key="1">
    <source>
        <dbReference type="ARBA" id="ARBA00004651"/>
    </source>
</evidence>
<keyword evidence="6 7" id="KW-0472">Membrane</keyword>
<feature type="transmembrane region" description="Helical" evidence="7">
    <location>
        <begin position="424"/>
        <end position="445"/>
    </location>
</feature>
<evidence type="ECO:0000256" key="6">
    <source>
        <dbReference type="ARBA" id="ARBA00023136"/>
    </source>
</evidence>
<dbReference type="GO" id="GO:0005886">
    <property type="term" value="C:plasma membrane"/>
    <property type="evidence" value="ECO:0007669"/>
    <property type="project" value="UniProtKB-SubCell"/>
</dbReference>
<accession>A0A845B9W9</accession>
<keyword evidence="10" id="KW-1185">Reference proteome</keyword>
<evidence type="ECO:0000256" key="5">
    <source>
        <dbReference type="ARBA" id="ARBA00022989"/>
    </source>
</evidence>
<reference evidence="9 10" key="1">
    <citation type="submission" date="2019-03" db="EMBL/GenBank/DDBJ databases">
        <title>Roseomonas sp. a novel Roseomonas species isolated from Sea whip Gorgonian.</title>
        <authorList>
            <person name="Li F."/>
            <person name="Pan X."/>
            <person name="Huang S."/>
            <person name="Li Z."/>
            <person name="Meng B."/>
        </authorList>
    </citation>
    <scope>NUCLEOTIDE SEQUENCE [LARGE SCALE GENOMIC DNA]</scope>
    <source>
        <strain evidence="9 10">M0104</strain>
    </source>
</reference>
<feature type="transmembrane region" description="Helical" evidence="7">
    <location>
        <begin position="252"/>
        <end position="279"/>
    </location>
</feature>